<evidence type="ECO:0000313" key="7">
    <source>
        <dbReference type="Proteomes" id="UP001499915"/>
    </source>
</evidence>
<name>A0ABN1I814_9GAMM</name>
<organism evidence="6 7">
    <name type="scientific">Marinobacterium maritimum</name>
    <dbReference type="NCBI Taxonomy" id="500162"/>
    <lineage>
        <taxon>Bacteria</taxon>
        <taxon>Pseudomonadati</taxon>
        <taxon>Pseudomonadota</taxon>
        <taxon>Gammaproteobacteria</taxon>
        <taxon>Oceanospirillales</taxon>
        <taxon>Oceanospirillaceae</taxon>
        <taxon>Marinobacterium</taxon>
    </lineage>
</organism>
<evidence type="ECO:0000256" key="1">
    <source>
        <dbReference type="ARBA" id="ARBA00022723"/>
    </source>
</evidence>
<proteinExistence type="inferred from homology"/>
<dbReference type="Gene3D" id="3.60.21.10">
    <property type="match status" value="1"/>
</dbReference>
<evidence type="ECO:0000256" key="2">
    <source>
        <dbReference type="ARBA" id="ARBA00022801"/>
    </source>
</evidence>
<dbReference type="SUPFAM" id="SSF56300">
    <property type="entry name" value="Metallo-dependent phosphatases"/>
    <property type="match status" value="1"/>
</dbReference>
<dbReference type="InterPro" id="IPR004843">
    <property type="entry name" value="Calcineurin-like_PHP"/>
</dbReference>
<dbReference type="Proteomes" id="UP001499915">
    <property type="component" value="Unassembled WGS sequence"/>
</dbReference>
<evidence type="ECO:0000313" key="6">
    <source>
        <dbReference type="EMBL" id="GAA0696212.1"/>
    </source>
</evidence>
<dbReference type="EMBL" id="BAAAET010000003">
    <property type="protein sequence ID" value="GAA0696212.1"/>
    <property type="molecule type" value="Genomic_DNA"/>
</dbReference>
<comment type="similarity">
    <text evidence="4">Belongs to the cyclic nucleotide phosphodiesterase class-III family.</text>
</comment>
<keyword evidence="1" id="KW-0479">Metal-binding</keyword>
<keyword evidence="7" id="KW-1185">Reference proteome</keyword>
<dbReference type="RefSeq" id="WP_343806469.1">
    <property type="nucleotide sequence ID" value="NZ_BAAAET010000003.1"/>
</dbReference>
<dbReference type="PANTHER" id="PTHR42988">
    <property type="entry name" value="PHOSPHOHYDROLASE"/>
    <property type="match status" value="1"/>
</dbReference>
<dbReference type="Pfam" id="PF00149">
    <property type="entry name" value="Metallophos"/>
    <property type="match status" value="1"/>
</dbReference>
<dbReference type="PANTHER" id="PTHR42988:SF2">
    <property type="entry name" value="CYCLIC NUCLEOTIDE PHOSPHODIESTERASE CBUA0032-RELATED"/>
    <property type="match status" value="1"/>
</dbReference>
<accession>A0ABN1I814</accession>
<keyword evidence="3" id="KW-0408">Iron</keyword>
<feature type="domain" description="Calcineurin-like phosphoesterase" evidence="5">
    <location>
        <begin position="3"/>
        <end position="194"/>
    </location>
</feature>
<keyword evidence="2" id="KW-0378">Hydrolase</keyword>
<dbReference type="InterPro" id="IPR029052">
    <property type="entry name" value="Metallo-depent_PP-like"/>
</dbReference>
<comment type="caution">
    <text evidence="6">The sequence shown here is derived from an EMBL/GenBank/DDBJ whole genome shotgun (WGS) entry which is preliminary data.</text>
</comment>
<protein>
    <submittedName>
        <fullName evidence="6">3',5'-cyclic-AMP phosphodiesterase</fullName>
    </submittedName>
</protein>
<evidence type="ECO:0000259" key="5">
    <source>
        <dbReference type="Pfam" id="PF00149"/>
    </source>
</evidence>
<sequence length="264" mass="29197">MSLRVLQLSDCHLPAVPETPFYDRDADRSLAQLVAQLVLLPPFDHLLLTGDLTHHAGGEAYRRLLSIIEPLSGERHWLPGNHDDLAIMQAADPGGRLECKQVDLDHDWTLLQLDTTACPDGRGSGSLADEELAWLEQRLTALQERHLLLALHHNPVATGSRWQDEIRLANPEALEAIVADSPQVRGLICGHLHQALNLSFAGRPLWSAPSTVVQFAQGCDDFTLEADPRLSTPGCRWYELHADGRIDAHLLRLSTTLEEAVPDV</sequence>
<dbReference type="InterPro" id="IPR050884">
    <property type="entry name" value="CNP_phosphodiesterase-III"/>
</dbReference>
<gene>
    <name evidence="6" type="primary">cpdA</name>
    <name evidence="6" type="ORF">GCM10009104_25230</name>
</gene>
<reference evidence="6 7" key="1">
    <citation type="journal article" date="2019" name="Int. J. Syst. Evol. Microbiol.">
        <title>The Global Catalogue of Microorganisms (GCM) 10K type strain sequencing project: providing services to taxonomists for standard genome sequencing and annotation.</title>
        <authorList>
            <consortium name="The Broad Institute Genomics Platform"/>
            <consortium name="The Broad Institute Genome Sequencing Center for Infectious Disease"/>
            <person name="Wu L."/>
            <person name="Ma J."/>
        </authorList>
    </citation>
    <scope>NUCLEOTIDE SEQUENCE [LARGE SCALE GENOMIC DNA]</scope>
    <source>
        <strain evidence="6 7">JCM 15134</strain>
    </source>
</reference>
<evidence type="ECO:0000256" key="4">
    <source>
        <dbReference type="ARBA" id="ARBA00025742"/>
    </source>
</evidence>
<evidence type="ECO:0000256" key="3">
    <source>
        <dbReference type="ARBA" id="ARBA00023004"/>
    </source>
</evidence>